<dbReference type="AlphaFoldDB" id="A0A7S9KSS3"/>
<dbReference type="FunFam" id="1.10.3730.10:FF:000001">
    <property type="entry name" value="Pyrroline-5-carboxylate reductase"/>
    <property type="match status" value="1"/>
</dbReference>
<dbReference type="NCBIfam" id="TIGR00112">
    <property type="entry name" value="proC"/>
    <property type="match status" value="1"/>
</dbReference>
<dbReference type="InterPro" id="IPR029036">
    <property type="entry name" value="P5CR_dimer"/>
</dbReference>
<dbReference type="Proteomes" id="UP000594364">
    <property type="component" value="Chromosome 3"/>
</dbReference>
<evidence type="ECO:0000256" key="1">
    <source>
        <dbReference type="ARBA" id="ARBA00005525"/>
    </source>
</evidence>
<comment type="pathway">
    <text evidence="4">Amino-acid biosynthesis; L-proline biosynthesis; L-proline from L-glutamate 5-semialdehyde: step 1/1.</text>
</comment>
<dbReference type="GO" id="GO:0004735">
    <property type="term" value="F:pyrroline-5-carboxylate reductase activity"/>
    <property type="evidence" value="ECO:0007669"/>
    <property type="project" value="UniProtKB-EC"/>
</dbReference>
<dbReference type="Pfam" id="PF14748">
    <property type="entry name" value="P5CR_dimer"/>
    <property type="match status" value="1"/>
</dbReference>
<keyword evidence="3 4" id="KW-0560">Oxidoreductase</keyword>
<feature type="domain" description="Pyrroline-5-carboxylate reductase dimerisation" evidence="6">
    <location>
        <begin position="278"/>
        <end position="378"/>
    </location>
</feature>
<evidence type="ECO:0000259" key="5">
    <source>
        <dbReference type="Pfam" id="PF03807"/>
    </source>
</evidence>
<dbReference type="Gene3D" id="3.40.50.720">
    <property type="entry name" value="NAD(P)-binding Rossmann-like Domain"/>
    <property type="match status" value="1"/>
</dbReference>
<dbReference type="PROSITE" id="PS00521">
    <property type="entry name" value="P5CR"/>
    <property type="match status" value="1"/>
</dbReference>
<dbReference type="InterPro" id="IPR036291">
    <property type="entry name" value="NAD(P)-bd_dom_sf"/>
</dbReference>
<evidence type="ECO:0000259" key="6">
    <source>
        <dbReference type="Pfam" id="PF14748"/>
    </source>
</evidence>
<dbReference type="EMBL" id="CP031387">
    <property type="protein sequence ID" value="QPH01279.1"/>
    <property type="molecule type" value="Genomic_DNA"/>
</dbReference>
<name>A0A7S9KSS3_EPIFF</name>
<proteinExistence type="inferred from homology"/>
<dbReference type="Pfam" id="PF03807">
    <property type="entry name" value="F420_oxidored"/>
    <property type="match status" value="1"/>
</dbReference>
<protein>
    <recommendedName>
        <fullName evidence="4">Pyrroline-5-carboxylate reductase</fullName>
        <ecNumber evidence="4">1.5.1.2</ecNumber>
    </recommendedName>
</protein>
<dbReference type="InterPro" id="IPR053790">
    <property type="entry name" value="P5CR-like_CS"/>
</dbReference>
<dbReference type="InterPro" id="IPR000304">
    <property type="entry name" value="Pyrroline-COOH_reductase"/>
</dbReference>
<keyword evidence="4" id="KW-0641">Proline biosynthesis</keyword>
<dbReference type="PANTHER" id="PTHR11645:SF0">
    <property type="entry name" value="PYRROLINE-5-CARBOXYLATE REDUCTASE 3"/>
    <property type="match status" value="1"/>
</dbReference>
<organism evidence="7 8">
    <name type="scientific">Epichloe festucae (strain Fl1)</name>
    <dbReference type="NCBI Taxonomy" id="877507"/>
    <lineage>
        <taxon>Eukaryota</taxon>
        <taxon>Fungi</taxon>
        <taxon>Dikarya</taxon>
        <taxon>Ascomycota</taxon>
        <taxon>Pezizomycotina</taxon>
        <taxon>Sordariomycetes</taxon>
        <taxon>Hypocreomycetidae</taxon>
        <taxon>Hypocreales</taxon>
        <taxon>Clavicipitaceae</taxon>
        <taxon>Epichloe</taxon>
    </lineage>
</organism>
<dbReference type="InterPro" id="IPR028939">
    <property type="entry name" value="P5C_Rdtase_cat_N"/>
</dbReference>
<dbReference type="InterPro" id="IPR008927">
    <property type="entry name" value="6-PGluconate_DH-like_C_sf"/>
</dbReference>
<dbReference type="SUPFAM" id="SSF51735">
    <property type="entry name" value="NAD(P)-binding Rossmann-fold domains"/>
    <property type="match status" value="1"/>
</dbReference>
<dbReference type="Gene3D" id="1.10.3730.10">
    <property type="entry name" value="ProC C-terminal domain-like"/>
    <property type="match status" value="1"/>
</dbReference>
<evidence type="ECO:0000313" key="7">
    <source>
        <dbReference type="EMBL" id="QPH01279.1"/>
    </source>
</evidence>
<dbReference type="PANTHER" id="PTHR11645">
    <property type="entry name" value="PYRROLINE-5-CARBOXYLATE REDUCTASE"/>
    <property type="match status" value="1"/>
</dbReference>
<dbReference type="OrthoDB" id="10263291at2759"/>
<keyword evidence="8" id="KW-1185">Reference proteome</keyword>
<dbReference type="SUPFAM" id="SSF48179">
    <property type="entry name" value="6-phosphogluconate dehydrogenase C-terminal domain-like"/>
    <property type="match status" value="1"/>
</dbReference>
<dbReference type="UniPathway" id="UPA00098">
    <property type="reaction ID" value="UER00361"/>
</dbReference>
<evidence type="ECO:0000256" key="4">
    <source>
        <dbReference type="RuleBase" id="RU003903"/>
    </source>
</evidence>
<evidence type="ECO:0000313" key="8">
    <source>
        <dbReference type="Proteomes" id="UP000594364"/>
    </source>
</evidence>
<dbReference type="HAMAP" id="MF_01925">
    <property type="entry name" value="P5C_reductase"/>
    <property type="match status" value="1"/>
</dbReference>
<evidence type="ECO:0000256" key="3">
    <source>
        <dbReference type="ARBA" id="ARBA00023002"/>
    </source>
</evidence>
<dbReference type="GO" id="GO:0055129">
    <property type="term" value="P:L-proline biosynthetic process"/>
    <property type="evidence" value="ECO:0007669"/>
    <property type="project" value="UniProtKB-UniPathway"/>
</dbReference>
<keyword evidence="4" id="KW-0028">Amino-acid biosynthesis</keyword>
<keyword evidence="2 4" id="KW-0521">NADP</keyword>
<gene>
    <name evidence="7" type="primary">P5CR</name>
    <name evidence="7" type="ORF">C2857_005478</name>
</gene>
<dbReference type="EC" id="1.5.1.2" evidence="4"/>
<sequence>MIARSGYCFESYKVLAIRRLLSQLRFSQSLTKSLTKACSTFASCLEKYLNYPDVTANPRRCEQTKMSSQEHGDFTMTVLGCGTMGIAILNGILTSLAEINGPRPLQSPLPGAPTPGEERPQSLPSRFIACVRSAESAKRVKSALWEHSSIVKVVQNDNLAAVQQAQVVLLGCKPYMVNNVLGQPGMAAALEGKLLISVCAGITAEHMESALHGAVPTSSPDEDGRCRVVRAMCNTAALIRESMTVIGITEPPLPPQSKALVTWIFRCIGDVVYLPLNNMDASTALCGSSPAMFALMLEAAIDGALAMGLPRAEAQRMATQSMRGMTGLVQSGEHPALLREKVCTPGGCTIGGLLVLEEGRARGTISRAIREATVVASQLGKGVQGVNGTRFNTTG</sequence>
<evidence type="ECO:0000256" key="2">
    <source>
        <dbReference type="ARBA" id="ARBA00022857"/>
    </source>
</evidence>
<comment type="catalytic activity">
    <reaction evidence="4">
        <text>L-proline + NADP(+) = (S)-1-pyrroline-5-carboxylate + NADPH + 2 H(+)</text>
        <dbReference type="Rhea" id="RHEA:14109"/>
        <dbReference type="ChEBI" id="CHEBI:15378"/>
        <dbReference type="ChEBI" id="CHEBI:17388"/>
        <dbReference type="ChEBI" id="CHEBI:57783"/>
        <dbReference type="ChEBI" id="CHEBI:58349"/>
        <dbReference type="ChEBI" id="CHEBI:60039"/>
        <dbReference type="EC" id="1.5.1.2"/>
    </reaction>
</comment>
<comment type="similarity">
    <text evidence="1 4">Belongs to the pyrroline-5-carboxylate reductase family.</text>
</comment>
<reference evidence="7 8" key="1">
    <citation type="journal article" date="2018" name="PLoS Genet.">
        <title>Repeat elements organise 3D genome structure and mediate transcription in the filamentous fungus Epichloe festucae.</title>
        <authorList>
            <person name="Winter D.J."/>
            <person name="Ganley A.R.D."/>
            <person name="Young C.A."/>
            <person name="Liachko I."/>
            <person name="Schardl C.L."/>
            <person name="Dupont P.Y."/>
            <person name="Berry D."/>
            <person name="Ram A."/>
            <person name="Scott B."/>
            <person name="Cox M.P."/>
        </authorList>
    </citation>
    <scope>NUCLEOTIDE SEQUENCE [LARGE SCALE GENOMIC DNA]</scope>
    <source>
        <strain evidence="7 8">Fl1</strain>
    </source>
</reference>
<accession>A0A7S9KSS3</accession>
<feature type="domain" description="Pyrroline-5-carboxylate reductase catalytic N-terminal" evidence="5">
    <location>
        <begin position="127"/>
        <end position="201"/>
    </location>
</feature>